<protein>
    <submittedName>
        <fullName evidence="3">Uncharacterized protein</fullName>
    </submittedName>
</protein>
<keyword evidence="2" id="KW-0472">Membrane</keyword>
<proteinExistence type="predicted"/>
<dbReference type="EMBL" id="LCFB01000042">
    <property type="protein sequence ID" value="KKS83340.1"/>
    <property type="molecule type" value="Genomic_DNA"/>
</dbReference>
<evidence type="ECO:0000313" key="3">
    <source>
        <dbReference type="EMBL" id="KKS83340.1"/>
    </source>
</evidence>
<reference evidence="3 4" key="1">
    <citation type="journal article" date="2015" name="Nature">
        <title>rRNA introns, odd ribosomes, and small enigmatic genomes across a large radiation of phyla.</title>
        <authorList>
            <person name="Brown C.T."/>
            <person name="Hug L.A."/>
            <person name="Thomas B.C."/>
            <person name="Sharon I."/>
            <person name="Castelle C.J."/>
            <person name="Singh A."/>
            <person name="Wilkins M.J."/>
            <person name="Williams K.H."/>
            <person name="Banfield J.F."/>
        </authorList>
    </citation>
    <scope>NUCLEOTIDE SEQUENCE [LARGE SCALE GENOMIC DNA]</scope>
</reference>
<organism evidence="3 4">
    <name type="scientific">Candidatus Gottesmanbacteria bacterium GW2011_GWA1_43_11</name>
    <dbReference type="NCBI Taxonomy" id="1618436"/>
    <lineage>
        <taxon>Bacteria</taxon>
        <taxon>Candidatus Gottesmaniibacteriota</taxon>
    </lineage>
</organism>
<dbReference type="STRING" id="1618436.UV59_C0042G0007"/>
<keyword evidence="2" id="KW-0812">Transmembrane</keyword>
<keyword evidence="2" id="KW-1133">Transmembrane helix</keyword>
<evidence type="ECO:0000313" key="4">
    <source>
        <dbReference type="Proteomes" id="UP000034543"/>
    </source>
</evidence>
<dbReference type="Proteomes" id="UP000034543">
    <property type="component" value="Unassembled WGS sequence"/>
</dbReference>
<gene>
    <name evidence="3" type="ORF">UV59_C0042G0007</name>
</gene>
<accession>A0A0G1CCF1</accession>
<dbReference type="AlphaFoldDB" id="A0A0G1CCF1"/>
<sequence>MEQPANQPAPQVVNLETQVPVVVNANTPLAQPPKQNSKLLLILLAIFAIIGVSVISYFLIWKAPLTSVSPALMEQELNKAAVPEQPTTQTEPPPVSNSDSIDAIEQDLENTTVPDDSILYTDIKTDLNQL</sequence>
<comment type="caution">
    <text evidence="3">The sequence shown here is derived from an EMBL/GenBank/DDBJ whole genome shotgun (WGS) entry which is preliminary data.</text>
</comment>
<feature type="transmembrane region" description="Helical" evidence="2">
    <location>
        <begin position="39"/>
        <end position="60"/>
    </location>
</feature>
<name>A0A0G1CCF1_9BACT</name>
<evidence type="ECO:0000256" key="2">
    <source>
        <dbReference type="SAM" id="Phobius"/>
    </source>
</evidence>
<evidence type="ECO:0000256" key="1">
    <source>
        <dbReference type="SAM" id="MobiDB-lite"/>
    </source>
</evidence>
<feature type="region of interest" description="Disordered" evidence="1">
    <location>
        <begin position="80"/>
        <end position="102"/>
    </location>
</feature>